<protein>
    <submittedName>
        <fullName evidence="1">Uncharacterized protein</fullName>
    </submittedName>
</protein>
<dbReference type="AlphaFoldDB" id="A0A853HKA8"/>
<comment type="caution">
    <text evidence="1">The sequence shown here is derived from an EMBL/GenBank/DDBJ whole genome shotgun (WGS) entry which is preliminary data.</text>
</comment>
<evidence type="ECO:0000313" key="1">
    <source>
        <dbReference type="EMBL" id="NYV44632.1"/>
    </source>
</evidence>
<dbReference type="RefSeq" id="WP_075183892.1">
    <property type="nucleotide sequence ID" value="NZ_CP049149.1"/>
</dbReference>
<proteinExistence type="predicted"/>
<organism evidence="1 2">
    <name type="scientific">Cronobacter sakazakii</name>
    <name type="common">Enterobacter sakazakii</name>
    <dbReference type="NCBI Taxonomy" id="28141"/>
    <lineage>
        <taxon>Bacteria</taxon>
        <taxon>Pseudomonadati</taxon>
        <taxon>Pseudomonadota</taxon>
        <taxon>Gammaproteobacteria</taxon>
        <taxon>Enterobacterales</taxon>
        <taxon>Enterobacteriaceae</taxon>
        <taxon>Cronobacter</taxon>
    </lineage>
</organism>
<evidence type="ECO:0000313" key="2">
    <source>
        <dbReference type="Proteomes" id="UP000548673"/>
    </source>
</evidence>
<dbReference type="EMBL" id="JABTXY010000028">
    <property type="protein sequence ID" value="NYV44632.1"/>
    <property type="molecule type" value="Genomic_DNA"/>
</dbReference>
<reference evidence="1 2" key="1">
    <citation type="submission" date="2020-05" db="EMBL/GenBank/DDBJ databases">
        <title>The draft genome of Cronobacter sakazakii strain 145005.</title>
        <authorList>
            <person name="Yang J."/>
            <person name="Liu L."/>
            <person name="Feng Y."/>
            <person name="Zong Z."/>
        </authorList>
    </citation>
    <scope>NUCLEOTIDE SEQUENCE [LARGE SCALE GENOMIC DNA]</scope>
    <source>
        <strain evidence="1 2">145005</strain>
    </source>
</reference>
<sequence length="264" mass="29185">MKEEIQKAVLELISKSAVEIDNADRQTIVDEAIRTALEHIAETVNTVPLAKGSPYMNIWVRFGMSPELPGVGQKRAAMVAFTSKNQEGMKVMRAGAWYNGRIIFTNAIMCRPEEELENSINLTIKSIAKRADVEDDAACAALVSIMEQDDLEVRTTDLITPPGILDLVASGETNKAIARIREMEYGTICDMCRSDLDLVRIVVDAGQACDGVMANFSSMISRLANNLPMIKQEAKSYAVHHANELLAPYRFEAAQDKMTGWATW</sequence>
<gene>
    <name evidence="1" type="ORF">HRR37_20190</name>
</gene>
<name>A0A853HKA8_CROSK</name>
<dbReference type="Proteomes" id="UP000548673">
    <property type="component" value="Unassembled WGS sequence"/>
</dbReference>
<accession>A0A853HKA8</accession>